<keyword evidence="2 5" id="KW-0812">Transmembrane</keyword>
<feature type="transmembrane region" description="Helical" evidence="6">
    <location>
        <begin position="167"/>
        <end position="190"/>
    </location>
</feature>
<feature type="transmembrane region" description="Helical" evidence="6">
    <location>
        <begin position="222"/>
        <end position="243"/>
    </location>
</feature>
<feature type="transmembrane region" description="Helical" evidence="6">
    <location>
        <begin position="60"/>
        <end position="85"/>
    </location>
</feature>
<gene>
    <name evidence="7" type="ORF">LQ327_19480</name>
</gene>
<dbReference type="RefSeq" id="WP_230736759.1">
    <property type="nucleotide sequence ID" value="NZ_JAJNDB010000004.1"/>
</dbReference>
<sequence>MADPATLLPLLLLAPALVVVAGLAAAGGAVTSGDRATAPVVETLRLLTKQRRRTPADDPLLARIGLTVLPVAAVLALAVVPVGLPGTGAPVDLEVGVVWFNAMEVLAWFAVWTAGWGPNAVTALVGGYRTLPLGLAYELPHMLAIITPAIAAGSLDPARISAAQHGLWYAVWMPVAFLLYLVSTAAMAFWGPFAAPLGRDLAGGAGAEHAGLDRLLLHAGRWMLLVAAAAMAVPLFLGGGAPPPITGPDPFSGPAWSWFAIKLLVVLALLLGLRRVMPVLRMERFATLAWVVLIPLAVAQALVVTVVVLV</sequence>
<keyword evidence="7" id="KW-0560">Oxidoreductase</keyword>
<protein>
    <submittedName>
        <fullName evidence="7">NADH-quinone oxidoreductase subunit H</fullName>
        <ecNumber evidence="7">1.6.5.11</ecNumber>
    </submittedName>
</protein>
<feature type="transmembrane region" description="Helical" evidence="6">
    <location>
        <begin position="285"/>
        <end position="309"/>
    </location>
</feature>
<feature type="transmembrane region" description="Helical" evidence="6">
    <location>
        <begin position="105"/>
        <end position="128"/>
    </location>
</feature>
<dbReference type="EMBL" id="JAJNDB010000004">
    <property type="protein sequence ID" value="MCD2195555.1"/>
    <property type="molecule type" value="Genomic_DNA"/>
</dbReference>
<comment type="subcellular location">
    <subcellularLocation>
        <location evidence="5">Cell membrane</location>
        <topology evidence="5">Multi-pass membrane protein</topology>
    </subcellularLocation>
    <subcellularLocation>
        <location evidence="1">Membrane</location>
        <topology evidence="1">Multi-pass membrane protein</topology>
    </subcellularLocation>
</comment>
<reference evidence="7 8" key="1">
    <citation type="submission" date="2021-11" db="EMBL/GenBank/DDBJ databases">
        <title>Draft genome sequence of Actinomycetospora sp. SF1 isolated from the rhizosphere soil.</title>
        <authorList>
            <person name="Duangmal K."/>
            <person name="Chantavorakit T."/>
        </authorList>
    </citation>
    <scope>NUCLEOTIDE SEQUENCE [LARGE SCALE GENOMIC DNA]</scope>
    <source>
        <strain evidence="7 8">TBRC 5722</strain>
    </source>
</reference>
<name>A0ABS8PBA8_9PSEU</name>
<comment type="similarity">
    <text evidence="5">Belongs to the complex I subunit 1 family.</text>
</comment>
<evidence type="ECO:0000256" key="1">
    <source>
        <dbReference type="ARBA" id="ARBA00004141"/>
    </source>
</evidence>
<evidence type="ECO:0000256" key="5">
    <source>
        <dbReference type="RuleBase" id="RU000471"/>
    </source>
</evidence>
<feature type="transmembrane region" description="Helical" evidence="6">
    <location>
        <begin position="255"/>
        <end position="273"/>
    </location>
</feature>
<dbReference type="Proteomes" id="UP001199469">
    <property type="component" value="Unassembled WGS sequence"/>
</dbReference>
<keyword evidence="5" id="KW-0520">NAD</keyword>
<dbReference type="EC" id="1.6.5.11" evidence="7"/>
<keyword evidence="3 6" id="KW-1133">Transmembrane helix</keyword>
<evidence type="ECO:0000256" key="4">
    <source>
        <dbReference type="ARBA" id="ARBA00023136"/>
    </source>
</evidence>
<keyword evidence="8" id="KW-1185">Reference proteome</keyword>
<dbReference type="GO" id="GO:0016491">
    <property type="term" value="F:oxidoreductase activity"/>
    <property type="evidence" value="ECO:0007669"/>
    <property type="project" value="UniProtKB-KW"/>
</dbReference>
<dbReference type="PANTHER" id="PTHR11432:SF3">
    <property type="entry name" value="NADH-UBIQUINONE OXIDOREDUCTASE CHAIN 1"/>
    <property type="match status" value="1"/>
</dbReference>
<comment type="caution">
    <text evidence="7">The sequence shown here is derived from an EMBL/GenBank/DDBJ whole genome shotgun (WGS) entry which is preliminary data.</text>
</comment>
<feature type="transmembrane region" description="Helical" evidence="6">
    <location>
        <begin position="6"/>
        <end position="26"/>
    </location>
</feature>
<feature type="transmembrane region" description="Helical" evidence="6">
    <location>
        <begin position="135"/>
        <end position="155"/>
    </location>
</feature>
<evidence type="ECO:0000313" key="8">
    <source>
        <dbReference type="Proteomes" id="UP001199469"/>
    </source>
</evidence>
<evidence type="ECO:0000256" key="6">
    <source>
        <dbReference type="SAM" id="Phobius"/>
    </source>
</evidence>
<dbReference type="InterPro" id="IPR001694">
    <property type="entry name" value="NADH_UbQ_OxRdtase_su1/FPO"/>
</dbReference>
<evidence type="ECO:0000256" key="3">
    <source>
        <dbReference type="ARBA" id="ARBA00022989"/>
    </source>
</evidence>
<accession>A0ABS8PBA8</accession>
<evidence type="ECO:0000313" key="7">
    <source>
        <dbReference type="EMBL" id="MCD2195555.1"/>
    </source>
</evidence>
<dbReference type="PANTHER" id="PTHR11432">
    <property type="entry name" value="NADH DEHYDROGENASE SUBUNIT 1"/>
    <property type="match status" value="1"/>
</dbReference>
<proteinExistence type="inferred from homology"/>
<evidence type="ECO:0000256" key="2">
    <source>
        <dbReference type="ARBA" id="ARBA00022692"/>
    </source>
</evidence>
<dbReference type="Pfam" id="PF00146">
    <property type="entry name" value="NADHdh"/>
    <property type="match status" value="1"/>
</dbReference>
<organism evidence="7 8">
    <name type="scientific">Actinomycetospora endophytica</name>
    <dbReference type="NCBI Taxonomy" id="2291215"/>
    <lineage>
        <taxon>Bacteria</taxon>
        <taxon>Bacillati</taxon>
        <taxon>Actinomycetota</taxon>
        <taxon>Actinomycetes</taxon>
        <taxon>Pseudonocardiales</taxon>
        <taxon>Pseudonocardiaceae</taxon>
        <taxon>Actinomycetospora</taxon>
    </lineage>
</organism>
<keyword evidence="4 6" id="KW-0472">Membrane</keyword>